<feature type="domain" description="EF-hand" evidence="3">
    <location>
        <begin position="495"/>
        <end position="530"/>
    </location>
</feature>
<dbReference type="InterPro" id="IPR001611">
    <property type="entry name" value="Leu-rich_rpt"/>
</dbReference>
<accession>A0ABY7DNI9</accession>
<evidence type="ECO:0000259" key="3">
    <source>
        <dbReference type="PROSITE" id="PS50222"/>
    </source>
</evidence>
<feature type="compositionally biased region" description="Basic and acidic residues" evidence="2">
    <location>
        <begin position="85"/>
        <end position="100"/>
    </location>
</feature>
<keyword evidence="5" id="KW-1185">Reference proteome</keyword>
<dbReference type="PROSITE" id="PS50222">
    <property type="entry name" value="EF_HAND_2"/>
    <property type="match status" value="1"/>
</dbReference>
<reference evidence="4" key="1">
    <citation type="submission" date="2022-11" db="EMBL/GenBank/DDBJ databases">
        <title>Centuries of genome instability and evolution in soft-shell clam transmissible cancer (bioRxiv).</title>
        <authorList>
            <person name="Hart S.F.M."/>
            <person name="Yonemitsu M.A."/>
            <person name="Giersch R.M."/>
            <person name="Beal B.F."/>
            <person name="Arriagada G."/>
            <person name="Davis B.W."/>
            <person name="Ostrander E.A."/>
            <person name="Goff S.P."/>
            <person name="Metzger M.J."/>
        </authorList>
    </citation>
    <scope>NUCLEOTIDE SEQUENCE</scope>
    <source>
        <strain evidence="4">MELC-2E11</strain>
        <tissue evidence="4">Siphon/mantle</tissue>
    </source>
</reference>
<evidence type="ECO:0000256" key="2">
    <source>
        <dbReference type="SAM" id="MobiDB-lite"/>
    </source>
</evidence>
<dbReference type="InterPro" id="IPR052394">
    <property type="entry name" value="LRR-containing"/>
</dbReference>
<dbReference type="PANTHER" id="PTHR24114">
    <property type="entry name" value="LEUCINE RICH REPEAT FAMILY PROTEIN"/>
    <property type="match status" value="1"/>
</dbReference>
<dbReference type="SMART" id="SM00054">
    <property type="entry name" value="EFh"/>
    <property type="match status" value="2"/>
</dbReference>
<dbReference type="PROSITE" id="PS00018">
    <property type="entry name" value="EF_HAND_1"/>
    <property type="match status" value="1"/>
</dbReference>
<feature type="region of interest" description="Disordered" evidence="2">
    <location>
        <begin position="120"/>
        <end position="145"/>
    </location>
</feature>
<proteinExistence type="predicted"/>
<dbReference type="SMART" id="SM00368">
    <property type="entry name" value="LRR_RI"/>
    <property type="match status" value="6"/>
</dbReference>
<dbReference type="SUPFAM" id="SSF52047">
    <property type="entry name" value="RNI-like"/>
    <property type="match status" value="1"/>
</dbReference>
<dbReference type="Gene3D" id="1.10.238.10">
    <property type="entry name" value="EF-hand"/>
    <property type="match status" value="1"/>
</dbReference>
<dbReference type="Pfam" id="PF13516">
    <property type="entry name" value="LRR_6"/>
    <property type="match status" value="4"/>
</dbReference>
<organism evidence="4 5">
    <name type="scientific">Mya arenaria</name>
    <name type="common">Soft-shell clam</name>
    <dbReference type="NCBI Taxonomy" id="6604"/>
    <lineage>
        <taxon>Eukaryota</taxon>
        <taxon>Metazoa</taxon>
        <taxon>Spiralia</taxon>
        <taxon>Lophotrochozoa</taxon>
        <taxon>Mollusca</taxon>
        <taxon>Bivalvia</taxon>
        <taxon>Autobranchia</taxon>
        <taxon>Heteroconchia</taxon>
        <taxon>Euheterodonta</taxon>
        <taxon>Imparidentia</taxon>
        <taxon>Neoheterodontei</taxon>
        <taxon>Myida</taxon>
        <taxon>Myoidea</taxon>
        <taxon>Myidae</taxon>
        <taxon>Mya</taxon>
    </lineage>
</organism>
<gene>
    <name evidence="4" type="ORF">MAR_022303</name>
</gene>
<dbReference type="Gene3D" id="3.80.10.10">
    <property type="entry name" value="Ribonuclease Inhibitor"/>
    <property type="match status" value="1"/>
</dbReference>
<feature type="region of interest" description="Disordered" evidence="2">
    <location>
        <begin position="1"/>
        <end position="104"/>
    </location>
</feature>
<evidence type="ECO:0000313" key="4">
    <source>
        <dbReference type="EMBL" id="WAQ97930.1"/>
    </source>
</evidence>
<dbReference type="CDD" id="cd00051">
    <property type="entry name" value="EFh"/>
    <property type="match status" value="1"/>
</dbReference>
<dbReference type="InterPro" id="IPR032675">
    <property type="entry name" value="LRR_dom_sf"/>
</dbReference>
<name>A0ABY7DNI9_MYAAR</name>
<dbReference type="Proteomes" id="UP001164746">
    <property type="component" value="Chromosome 3"/>
</dbReference>
<dbReference type="PANTHER" id="PTHR24114:SF50">
    <property type="entry name" value="RNI-LIKE PROTEIN"/>
    <property type="match status" value="1"/>
</dbReference>
<dbReference type="InterPro" id="IPR002048">
    <property type="entry name" value="EF_hand_dom"/>
</dbReference>
<dbReference type="SUPFAM" id="SSF47473">
    <property type="entry name" value="EF-hand"/>
    <property type="match status" value="1"/>
</dbReference>
<evidence type="ECO:0000256" key="1">
    <source>
        <dbReference type="ARBA" id="ARBA00022837"/>
    </source>
</evidence>
<sequence length="562" mass="62658">MALSLKSKYRPGGGLTHSPITEMDEDVVTPASEGPYVTRENTRSRAEVGALGMGSKKASLYLSRTASLVQPGRESRASSRSGTPKQEDASSKNGDKDSSSDKTSVFSLQKEFTFTGYDIMADVEPQPTQPKKTTTDDSDEEKYRRTNTDSYLNACRMLGQVPVNYVARHINDKNMVMKSHPLGPPGTRAVCIALVNNRFVESIDFEDNDLGADGAVSVAEMLRDNDVITEVFNPHLRVLNVSHNRLSEHGAIDIGRAIAINDTLQELDLSWNHIRGHGATAVSIGLQRNVALKKINLSWNGFAKHGAEGLGRALAENRTLRELDVSNNRLGMKAVPLLIKGLQENDGLDMLRIGQNPFSPEVAYAILKAIGESEKCVLTKLDLSDIVVRTDFIKEWDEIKSKRPIPLRIMFGAIVKSVTAPAKDPDALDWRDPVVRMFKFMHDEGYRVIDLLKKWDKDGNFSVDREEFKRGFQEIKADIDNQTKEKQKQAENSLLTAAQLDELVDRLDTDGDGEVDLGELLSAEKDFRRKMHLRIRKLAEKSRTAADKVDSVINKLKRIEEL</sequence>
<dbReference type="InterPro" id="IPR011992">
    <property type="entry name" value="EF-hand-dom_pair"/>
</dbReference>
<dbReference type="EMBL" id="CP111014">
    <property type="protein sequence ID" value="WAQ97930.1"/>
    <property type="molecule type" value="Genomic_DNA"/>
</dbReference>
<keyword evidence="1" id="KW-0106">Calcium</keyword>
<dbReference type="InterPro" id="IPR018247">
    <property type="entry name" value="EF_Hand_1_Ca_BS"/>
</dbReference>
<protein>
    <submittedName>
        <fullName evidence="4">LR74A-like protein</fullName>
    </submittedName>
</protein>
<evidence type="ECO:0000313" key="5">
    <source>
        <dbReference type="Proteomes" id="UP001164746"/>
    </source>
</evidence>